<accession>A0ABP7DTQ4</accession>
<feature type="region of interest" description="Disordered" evidence="1">
    <location>
        <begin position="1"/>
        <end position="22"/>
    </location>
</feature>
<organism evidence="2 3">
    <name type="scientific">Zhihengliuella alba</name>
    <dbReference type="NCBI Taxonomy" id="547018"/>
    <lineage>
        <taxon>Bacteria</taxon>
        <taxon>Bacillati</taxon>
        <taxon>Actinomycetota</taxon>
        <taxon>Actinomycetes</taxon>
        <taxon>Micrococcales</taxon>
        <taxon>Micrococcaceae</taxon>
        <taxon>Zhihengliuella</taxon>
    </lineage>
</organism>
<keyword evidence="3" id="KW-1185">Reference proteome</keyword>
<reference evidence="3" key="1">
    <citation type="journal article" date="2019" name="Int. J. Syst. Evol. Microbiol.">
        <title>The Global Catalogue of Microorganisms (GCM) 10K type strain sequencing project: providing services to taxonomists for standard genome sequencing and annotation.</title>
        <authorList>
            <consortium name="The Broad Institute Genomics Platform"/>
            <consortium name="The Broad Institute Genome Sequencing Center for Infectious Disease"/>
            <person name="Wu L."/>
            <person name="Ma J."/>
        </authorList>
    </citation>
    <scope>NUCLEOTIDE SEQUENCE [LARGE SCALE GENOMIC DNA]</scope>
    <source>
        <strain evidence="3">JCM 16961</strain>
    </source>
</reference>
<feature type="compositionally biased region" description="Basic residues" evidence="1">
    <location>
        <begin position="10"/>
        <end position="22"/>
    </location>
</feature>
<name>A0ABP7DTQ4_9MICC</name>
<gene>
    <name evidence="2" type="ORF">GCM10022377_23130</name>
</gene>
<evidence type="ECO:0008006" key="4">
    <source>
        <dbReference type="Google" id="ProtNLM"/>
    </source>
</evidence>
<dbReference type="EMBL" id="BAABCJ010000006">
    <property type="protein sequence ID" value="GAA3708788.1"/>
    <property type="molecule type" value="Genomic_DNA"/>
</dbReference>
<evidence type="ECO:0000256" key="1">
    <source>
        <dbReference type="SAM" id="MobiDB-lite"/>
    </source>
</evidence>
<dbReference type="Proteomes" id="UP001501536">
    <property type="component" value="Unassembled WGS sequence"/>
</dbReference>
<sequence length="353" mass="38141">MLEGMERNRSSQRPRRTQRPARTVRGRLALAGLAVLTTAALTGCEVLPEVFPKTFPSTEASEAPPSVRATPAAEGEWKQVTTQAGDMSFSVRKDWTVLPVPADPTSSTTGIPAYEVLDAEDRVLATLQQNPGRGTRTALPGSTFTPVDTVPAPEATYLDTGESAVVLDLTTHLNADSVLSYGLTSGTEVTTAVARGGQVPLGGGLRGYPKLAGPLFFQGRADLGADASHTRQEDALAFAEQYVFTQEYADVVHMLQSLRYHPERATPAECEGAAFRFETVNVDCDAVLDIYHTARIAEEFDARTGSLARVQERWLCRLKELGAELDGLPPGYGIDGKCRLEDGYGTFTAFWKE</sequence>
<comment type="caution">
    <text evidence="2">The sequence shown here is derived from an EMBL/GenBank/DDBJ whole genome shotgun (WGS) entry which is preliminary data.</text>
</comment>
<proteinExistence type="predicted"/>
<evidence type="ECO:0000313" key="3">
    <source>
        <dbReference type="Proteomes" id="UP001501536"/>
    </source>
</evidence>
<evidence type="ECO:0000313" key="2">
    <source>
        <dbReference type="EMBL" id="GAA3708788.1"/>
    </source>
</evidence>
<protein>
    <recommendedName>
        <fullName evidence="4">Lipoprotein</fullName>
    </recommendedName>
</protein>